<evidence type="ECO:0000313" key="5">
    <source>
        <dbReference type="Proteomes" id="UP000334990"/>
    </source>
</evidence>
<evidence type="ECO:0000256" key="2">
    <source>
        <dbReference type="ARBA" id="ARBA00023315"/>
    </source>
</evidence>
<dbReference type="InterPro" id="IPR050832">
    <property type="entry name" value="Bact_Acetyltransf"/>
</dbReference>
<comment type="caution">
    <text evidence="4">The sequence shown here is derived from an EMBL/GenBank/DDBJ whole genome shotgun (WGS) entry which is preliminary data.</text>
</comment>
<feature type="domain" description="N-acetyltransferase" evidence="3">
    <location>
        <begin position="7"/>
        <end position="153"/>
    </location>
</feature>
<evidence type="ECO:0000259" key="3">
    <source>
        <dbReference type="PROSITE" id="PS51186"/>
    </source>
</evidence>
<dbReference type="AlphaFoldDB" id="A0A5M3VWR0"/>
<dbReference type="OrthoDB" id="9799092at2"/>
<dbReference type="InterPro" id="IPR016181">
    <property type="entry name" value="Acyl_CoA_acyltransferase"/>
</dbReference>
<dbReference type="Pfam" id="PF13508">
    <property type="entry name" value="Acetyltransf_7"/>
    <property type="match status" value="1"/>
</dbReference>
<reference evidence="4 5" key="1">
    <citation type="submission" date="2019-10" db="EMBL/GenBank/DDBJ databases">
        <title>Whole genome shotgun sequence of Acrocarpospora corrugata NBRC 13972.</title>
        <authorList>
            <person name="Ichikawa N."/>
            <person name="Kimura A."/>
            <person name="Kitahashi Y."/>
            <person name="Komaki H."/>
            <person name="Oguchi A."/>
        </authorList>
    </citation>
    <scope>NUCLEOTIDE SEQUENCE [LARGE SCALE GENOMIC DNA]</scope>
    <source>
        <strain evidence="4 5">NBRC 13972</strain>
    </source>
</reference>
<dbReference type="Gene3D" id="3.40.630.30">
    <property type="match status" value="1"/>
</dbReference>
<dbReference type="Proteomes" id="UP000334990">
    <property type="component" value="Unassembled WGS sequence"/>
</dbReference>
<dbReference type="EMBL" id="BLAD01000044">
    <property type="protein sequence ID" value="GES00390.1"/>
    <property type="molecule type" value="Genomic_DNA"/>
</dbReference>
<proteinExistence type="predicted"/>
<protein>
    <submittedName>
        <fullName evidence="4">Putative acetyltransferase, GNAT</fullName>
    </submittedName>
</protein>
<sequence length="307" mass="32787">MISPAGYEFRAPTPDDLAAVAAVLIADDLGAGQSILGAGFVGAEWARTGFDLATDAWVALDGAAVIVGYGQASPEEPGAVRSWGTVHPEHRSRGIGSALLDRIEERARELLGDLPAARLRHSMNADDHAAAALLQARGLRPVRHFWYMGIDLAELQEPGPPPPGIEITGIAAPGDLEAVHAVLQEAFAGDWGYHPEPYDQWAEEAVGNPNHDPALWLLVRDNGRPVGALTASAEDDRGWVGEVGVVPSHRGRGIGAHLLRLSFATFAGRGLRDAMLNVDSGNPTGATVLYESVGMRIAWRWDLWERS</sequence>
<keyword evidence="5" id="KW-1185">Reference proteome</keyword>
<dbReference type="InterPro" id="IPR000182">
    <property type="entry name" value="GNAT_dom"/>
</dbReference>
<keyword evidence="1 4" id="KW-0808">Transferase</keyword>
<dbReference type="SUPFAM" id="SSF55729">
    <property type="entry name" value="Acyl-CoA N-acyltransferases (Nat)"/>
    <property type="match status" value="2"/>
</dbReference>
<keyword evidence="2" id="KW-0012">Acyltransferase</keyword>
<dbReference type="CDD" id="cd04301">
    <property type="entry name" value="NAT_SF"/>
    <property type="match status" value="2"/>
</dbReference>
<dbReference type="PROSITE" id="PS51186">
    <property type="entry name" value="GNAT"/>
    <property type="match status" value="2"/>
</dbReference>
<name>A0A5M3VWR0_9ACTN</name>
<dbReference type="Pfam" id="PF00583">
    <property type="entry name" value="Acetyltransf_1"/>
    <property type="match status" value="1"/>
</dbReference>
<evidence type="ECO:0000256" key="1">
    <source>
        <dbReference type="ARBA" id="ARBA00022679"/>
    </source>
</evidence>
<accession>A0A5M3VWR0</accession>
<feature type="domain" description="N-acetyltransferase" evidence="3">
    <location>
        <begin position="165"/>
        <end position="307"/>
    </location>
</feature>
<dbReference type="RefSeq" id="WP_155336730.1">
    <property type="nucleotide sequence ID" value="NZ_BAAABN010000033.1"/>
</dbReference>
<dbReference type="PANTHER" id="PTHR43877">
    <property type="entry name" value="AMINOALKYLPHOSPHONATE N-ACETYLTRANSFERASE-RELATED-RELATED"/>
    <property type="match status" value="1"/>
</dbReference>
<organism evidence="4 5">
    <name type="scientific">Acrocarpospora corrugata</name>
    <dbReference type="NCBI Taxonomy" id="35763"/>
    <lineage>
        <taxon>Bacteria</taxon>
        <taxon>Bacillati</taxon>
        <taxon>Actinomycetota</taxon>
        <taxon>Actinomycetes</taxon>
        <taxon>Streptosporangiales</taxon>
        <taxon>Streptosporangiaceae</taxon>
        <taxon>Acrocarpospora</taxon>
    </lineage>
</organism>
<dbReference type="GO" id="GO:0016747">
    <property type="term" value="F:acyltransferase activity, transferring groups other than amino-acyl groups"/>
    <property type="evidence" value="ECO:0007669"/>
    <property type="project" value="InterPro"/>
</dbReference>
<gene>
    <name evidence="4" type="ORF">Acor_24540</name>
</gene>
<evidence type="ECO:0000313" key="4">
    <source>
        <dbReference type="EMBL" id="GES00390.1"/>
    </source>
</evidence>